<dbReference type="Gene3D" id="3.40.720.10">
    <property type="entry name" value="Alkaline Phosphatase, subunit A"/>
    <property type="match status" value="1"/>
</dbReference>
<proteinExistence type="predicted"/>
<dbReference type="PANTHER" id="PTHR30443">
    <property type="entry name" value="INNER MEMBRANE PROTEIN"/>
    <property type="match status" value="1"/>
</dbReference>
<comment type="caution">
    <text evidence="9">The sequence shown here is derived from an EMBL/GenBank/DDBJ whole genome shotgun (WGS) entry which is preliminary data.</text>
</comment>
<feature type="transmembrane region" description="Helical" evidence="7">
    <location>
        <begin position="116"/>
        <end position="138"/>
    </location>
</feature>
<sequence>MKTITNIYKWCAHPHHLFFITIAALLLPNIALCVTEQLGVAASLANVLLPAGIYWMAMTLSRKPGKPIWGLFLFIFFAAFQIVLLYLFGKGIIAVDMFLNLVTTNPGEAMELLDNLVPGVAFVFIVYLPILILGVVSIRGKKTTTKTFVHNQRIIGGALTAAGLLSLSAAYITDDDYRAELDLYPANVIYNIYLAGERTYQTNHYAETSKGFSFKAKKETAYDGREIYVIVVGETARACEFSIYGYNRPTTPLMQRERGLVAFSNVMSQSNTTHKSVPMLLSAASATDYDRIYREKGIIEAFKEAGFHTTFISNQLPNHSFIDFFGEEADDWTFIKEHSKEGANTPDEEMLTILNKVLAKNRKRELIVLHCYGSHFNYRERYPRSEAFFRPDDASEAKASNRQQLVNAYDNSIRQTDRLLHDIIAALRKTGAVAAMLYTSDHGENIFDDDRKLFLHASPTPSYYELHVPLIAWVSESYDRLYPGIHATLVANRHKPVASSASFFHSMLGLAGISTPYRADSLNISSGKLHSAPRRYLNDHNKAMPLDKTGLSKKDLEMIGNVGKKH</sequence>
<dbReference type="InterPro" id="IPR058130">
    <property type="entry name" value="PEA_transf_C"/>
</dbReference>
<evidence type="ECO:0000256" key="5">
    <source>
        <dbReference type="ARBA" id="ARBA00022989"/>
    </source>
</evidence>
<feature type="transmembrane region" description="Helical" evidence="7">
    <location>
        <begin position="68"/>
        <end position="89"/>
    </location>
</feature>
<keyword evidence="2" id="KW-1003">Cell membrane</keyword>
<evidence type="ECO:0000313" key="9">
    <source>
        <dbReference type="EMBL" id="KIP62554.1"/>
    </source>
</evidence>
<dbReference type="Pfam" id="PF00884">
    <property type="entry name" value="Sulfatase"/>
    <property type="match status" value="1"/>
</dbReference>
<evidence type="ECO:0000256" key="6">
    <source>
        <dbReference type="ARBA" id="ARBA00023136"/>
    </source>
</evidence>
<dbReference type="STRING" id="1602171.ST44_07055"/>
<keyword evidence="5 7" id="KW-1133">Transmembrane helix</keyword>
<keyword evidence="4 7" id="KW-0812">Transmembrane</keyword>
<dbReference type="GO" id="GO:0009244">
    <property type="term" value="P:lipopolysaccharide core region biosynthetic process"/>
    <property type="evidence" value="ECO:0007669"/>
    <property type="project" value="TreeGrafter"/>
</dbReference>
<name>A0A0D0IU20_9BACT</name>
<accession>A0A0D0IU20</accession>
<evidence type="ECO:0000256" key="3">
    <source>
        <dbReference type="ARBA" id="ARBA00022679"/>
    </source>
</evidence>
<protein>
    <submittedName>
        <fullName evidence="9">Contig53, whole genome shotgun sequence</fullName>
    </submittedName>
</protein>
<dbReference type="CDD" id="cd16017">
    <property type="entry name" value="LptA"/>
    <property type="match status" value="1"/>
</dbReference>
<keyword evidence="6 7" id="KW-0472">Membrane</keyword>
<dbReference type="GO" id="GO:0005886">
    <property type="term" value="C:plasma membrane"/>
    <property type="evidence" value="ECO:0007669"/>
    <property type="project" value="UniProtKB-SubCell"/>
</dbReference>
<dbReference type="GO" id="GO:0016776">
    <property type="term" value="F:phosphotransferase activity, phosphate group as acceptor"/>
    <property type="evidence" value="ECO:0007669"/>
    <property type="project" value="TreeGrafter"/>
</dbReference>
<evidence type="ECO:0000313" key="10">
    <source>
        <dbReference type="Proteomes" id="UP000032046"/>
    </source>
</evidence>
<comment type="subcellular location">
    <subcellularLocation>
        <location evidence="1">Cell membrane</location>
        <topology evidence="1">Multi-pass membrane protein</topology>
    </subcellularLocation>
</comment>
<evidence type="ECO:0000256" key="1">
    <source>
        <dbReference type="ARBA" id="ARBA00004651"/>
    </source>
</evidence>
<feature type="transmembrane region" description="Helical" evidence="7">
    <location>
        <begin position="43"/>
        <end position="61"/>
    </location>
</feature>
<dbReference type="EMBL" id="JXQK01000053">
    <property type="protein sequence ID" value="KIP62554.1"/>
    <property type="molecule type" value="Genomic_DNA"/>
</dbReference>
<dbReference type="InterPro" id="IPR017850">
    <property type="entry name" value="Alkaline_phosphatase_core_sf"/>
</dbReference>
<evidence type="ECO:0000256" key="7">
    <source>
        <dbReference type="SAM" id="Phobius"/>
    </source>
</evidence>
<dbReference type="PANTHER" id="PTHR30443:SF0">
    <property type="entry name" value="PHOSPHOETHANOLAMINE TRANSFERASE EPTA"/>
    <property type="match status" value="1"/>
</dbReference>
<dbReference type="Proteomes" id="UP000032046">
    <property type="component" value="Unassembled WGS sequence"/>
</dbReference>
<keyword evidence="3" id="KW-0808">Transferase</keyword>
<dbReference type="InterPro" id="IPR040423">
    <property type="entry name" value="PEA_transferase"/>
</dbReference>
<evidence type="ECO:0000259" key="8">
    <source>
        <dbReference type="Pfam" id="PF00884"/>
    </source>
</evidence>
<dbReference type="SUPFAM" id="SSF53649">
    <property type="entry name" value="Alkaline phosphatase-like"/>
    <property type="match status" value="1"/>
</dbReference>
<evidence type="ECO:0000256" key="2">
    <source>
        <dbReference type="ARBA" id="ARBA00022475"/>
    </source>
</evidence>
<dbReference type="InterPro" id="IPR000917">
    <property type="entry name" value="Sulfatase_N"/>
</dbReference>
<dbReference type="AlphaFoldDB" id="A0A0D0IU20"/>
<evidence type="ECO:0000256" key="4">
    <source>
        <dbReference type="ARBA" id="ARBA00022692"/>
    </source>
</evidence>
<dbReference type="RefSeq" id="WP_042519204.1">
    <property type="nucleotide sequence ID" value="NZ_JXQK01000053.1"/>
</dbReference>
<feature type="domain" description="Sulfatase N-terminal" evidence="8">
    <location>
        <begin position="228"/>
        <end position="513"/>
    </location>
</feature>
<reference evidence="9 10" key="1">
    <citation type="submission" date="2015-01" db="EMBL/GenBank/DDBJ databases">
        <title>Comparative genomics of non-oral Prevotella species.</title>
        <authorList>
            <person name="Accetto T."/>
            <person name="Nograsek B."/>
            <person name="Avgustin G."/>
        </authorList>
    </citation>
    <scope>NUCLEOTIDE SEQUENCE [LARGE SCALE GENOMIC DNA]</scope>
    <source>
        <strain evidence="9 10">P5-119</strain>
    </source>
</reference>
<feature type="transmembrane region" description="Helical" evidence="7">
    <location>
        <begin position="154"/>
        <end position="172"/>
    </location>
</feature>
<organism evidence="9 10">
    <name type="scientific">Prevotella pectinovora</name>
    <dbReference type="NCBI Taxonomy" id="1602169"/>
    <lineage>
        <taxon>Bacteria</taxon>
        <taxon>Pseudomonadati</taxon>
        <taxon>Bacteroidota</taxon>
        <taxon>Bacteroidia</taxon>
        <taxon>Bacteroidales</taxon>
        <taxon>Prevotellaceae</taxon>
        <taxon>Prevotella</taxon>
    </lineage>
</organism>
<gene>
    <name evidence="9" type="ORF">ST44_07055</name>
</gene>
<keyword evidence="10" id="KW-1185">Reference proteome</keyword>